<organism evidence="2 3">
    <name type="scientific">Obba rivulosa</name>
    <dbReference type="NCBI Taxonomy" id="1052685"/>
    <lineage>
        <taxon>Eukaryota</taxon>
        <taxon>Fungi</taxon>
        <taxon>Dikarya</taxon>
        <taxon>Basidiomycota</taxon>
        <taxon>Agaricomycotina</taxon>
        <taxon>Agaricomycetes</taxon>
        <taxon>Polyporales</taxon>
        <taxon>Gelatoporiaceae</taxon>
        <taxon>Obba</taxon>
    </lineage>
</organism>
<feature type="region of interest" description="Disordered" evidence="1">
    <location>
        <begin position="666"/>
        <end position="690"/>
    </location>
</feature>
<sequence length="951" mass="108038">WQTTLAMFTCEFCHREKPTLKGLRSHISQSPPCRQAQRAKLNSARPKAKDTQQHEELLPEGDSLLDYEPADLDYEMPESGNAIPTGMVQESSESDPASKRRRVQVEEVPDEQFNVGGIPKKPWIESFPTSAGAVQGEGSTAFEENHERQRKANEAPWAPFESLEEWELAKWLLTSGLSQRAVDDFLRLRITQDRMRLSFLNKYAFFKKVDALPRTTEWTCERFEAVGDELDENGNRLTETLELWKRDPVEVIRELIGNPDFREHIKYAPEHLYSDPEGQHRLYENMWSADWWWKTQARLPEGATIAPVILASDKTSLSRFSGDKTAWPGYRLFHRCMRSLLEPLIAAGREGVEMVCADGCIRRVYPILAAYIADHPEQCLIACCAENFCPKCTVAPDNRGDGVPRPPRNVTEICSILEAAAEGSKPVKFSDWGLRAVNPFWKDLPMADIFGGMTPDILHQLHKGVFKDHIVKWATACTDGGKLEVDRRFRAMPRHPELRHFKKGVSLVSQWTGTEYKNMEKVFLGVLSGGADGDVTRAVCAVLDFIHYAHFEIHSERSLRALDDAWRRFHCYKRVFVRLGVRKHFNIPKIHSMEHYVRSIRELGTADGYSTESPERLHIDFAKIAYGSSNKKAGYTSQMAGWLQRREAMRQQDSYIRWAMVRSGRRSPQDLDDEPPGGDRSKAENEDDEDEFVRGFKIAKKPAHPRTTVAELEGKFGATDFTHCLEDYCRKLAGPTASGSSAVTRRSAEMLPIIIENSRFDVYSQFKVRLTNVPQVSLIAKPAVDTIQAYPARASRGIQLAAPSYFSTVIAREPRLNTGDQSPQGIDGLRAGQVRAIFKISESVCSAAGLSPAHAALPVVYIEWFTPFHARDELNGMHILTRSTRQHRQYATIVPVTDIMRSCHLIPVWGPQMDRSWTSETALAKAKKYWLNCYLRHQDFVELHYILNQTS</sequence>
<gene>
    <name evidence="2" type="ORF">OBBRIDRAFT_739626</name>
</gene>
<dbReference type="AlphaFoldDB" id="A0A8E2AJA8"/>
<evidence type="ECO:0000313" key="2">
    <source>
        <dbReference type="EMBL" id="OCH85606.1"/>
    </source>
</evidence>
<evidence type="ECO:0000256" key="1">
    <source>
        <dbReference type="SAM" id="MobiDB-lite"/>
    </source>
</evidence>
<dbReference type="Pfam" id="PF18759">
    <property type="entry name" value="Plavaka"/>
    <property type="match status" value="1"/>
</dbReference>
<dbReference type="Proteomes" id="UP000250043">
    <property type="component" value="Unassembled WGS sequence"/>
</dbReference>
<accession>A0A8E2AJA8</accession>
<reference evidence="2 3" key="1">
    <citation type="submission" date="2016-07" db="EMBL/GenBank/DDBJ databases">
        <title>Draft genome of the white-rot fungus Obba rivulosa 3A-2.</title>
        <authorList>
            <consortium name="DOE Joint Genome Institute"/>
            <person name="Miettinen O."/>
            <person name="Riley R."/>
            <person name="Acob R."/>
            <person name="Barry K."/>
            <person name="Cullen D."/>
            <person name="De Vries R."/>
            <person name="Hainaut M."/>
            <person name="Hatakka A."/>
            <person name="Henrissat B."/>
            <person name="Hilden K."/>
            <person name="Kuo R."/>
            <person name="Labutti K."/>
            <person name="Lipzen A."/>
            <person name="Makela M.R."/>
            <person name="Sandor L."/>
            <person name="Spatafora J.W."/>
            <person name="Grigoriev I.V."/>
            <person name="Hibbett D.S."/>
        </authorList>
    </citation>
    <scope>NUCLEOTIDE SEQUENCE [LARGE SCALE GENOMIC DNA]</scope>
    <source>
        <strain evidence="2 3">3A-2</strain>
    </source>
</reference>
<feature type="region of interest" description="Disordered" evidence="1">
    <location>
        <begin position="128"/>
        <end position="155"/>
    </location>
</feature>
<dbReference type="EMBL" id="KV722574">
    <property type="protein sequence ID" value="OCH85606.1"/>
    <property type="molecule type" value="Genomic_DNA"/>
</dbReference>
<keyword evidence="3" id="KW-1185">Reference proteome</keyword>
<feature type="compositionally biased region" description="Basic and acidic residues" evidence="1">
    <location>
        <begin position="143"/>
        <end position="153"/>
    </location>
</feature>
<evidence type="ECO:0000313" key="3">
    <source>
        <dbReference type="Proteomes" id="UP000250043"/>
    </source>
</evidence>
<proteinExistence type="predicted"/>
<dbReference type="OrthoDB" id="2418900at2759"/>
<protein>
    <submittedName>
        <fullName evidence="2">Uncharacterized protein</fullName>
    </submittedName>
</protein>
<dbReference type="InterPro" id="IPR041078">
    <property type="entry name" value="Plavaka"/>
</dbReference>
<feature type="compositionally biased region" description="Basic and acidic residues" evidence="1">
    <location>
        <begin position="47"/>
        <end position="57"/>
    </location>
</feature>
<feature type="region of interest" description="Disordered" evidence="1">
    <location>
        <begin position="23"/>
        <end position="63"/>
    </location>
</feature>
<feature type="non-terminal residue" evidence="2">
    <location>
        <position position="1"/>
    </location>
</feature>
<feature type="region of interest" description="Disordered" evidence="1">
    <location>
        <begin position="78"/>
        <end position="104"/>
    </location>
</feature>
<name>A0A8E2AJA8_9APHY</name>